<dbReference type="AlphaFoldDB" id="A0A1W6N1F5"/>
<accession>A0A1W6N1F5</accession>
<organism evidence="3 4">
    <name type="scientific">Methylocystis bryophila</name>
    <dbReference type="NCBI Taxonomy" id="655015"/>
    <lineage>
        <taxon>Bacteria</taxon>
        <taxon>Pseudomonadati</taxon>
        <taxon>Pseudomonadota</taxon>
        <taxon>Alphaproteobacteria</taxon>
        <taxon>Hyphomicrobiales</taxon>
        <taxon>Methylocystaceae</taxon>
        <taxon>Methylocystis</taxon>
    </lineage>
</organism>
<dbReference type="KEGG" id="mbry:B1812_15800"/>
<dbReference type="Proteomes" id="UP000193978">
    <property type="component" value="Chromosome"/>
</dbReference>
<keyword evidence="4" id="KW-1185">Reference proteome</keyword>
<dbReference type="EMBL" id="CP019948">
    <property type="protein sequence ID" value="ARN83702.1"/>
    <property type="molecule type" value="Genomic_DNA"/>
</dbReference>
<evidence type="ECO:0000256" key="2">
    <source>
        <dbReference type="SAM" id="SignalP"/>
    </source>
</evidence>
<feature type="region of interest" description="Disordered" evidence="1">
    <location>
        <begin position="20"/>
        <end position="116"/>
    </location>
</feature>
<sequence length="116" mass="11779">MILIVASLSLVGGWAGRATAQESLDPAMLDTKGAKPEGKTKPKSKKSAQQKPQQSAGSEAKSGKPGGDRQFGELEGWSPGKSPKSGAKAGEEEPSSGSKNPLSMSPSGKPAVGLTF</sequence>
<evidence type="ECO:0008006" key="5">
    <source>
        <dbReference type="Google" id="ProtNLM"/>
    </source>
</evidence>
<keyword evidence="2" id="KW-0732">Signal</keyword>
<evidence type="ECO:0000313" key="3">
    <source>
        <dbReference type="EMBL" id="ARN83702.1"/>
    </source>
</evidence>
<feature type="compositionally biased region" description="Low complexity" evidence="1">
    <location>
        <begin position="49"/>
        <end position="58"/>
    </location>
</feature>
<protein>
    <recommendedName>
        <fullName evidence="5">Cell envelope biogenesis protein TolA</fullName>
    </recommendedName>
</protein>
<feature type="signal peptide" evidence="2">
    <location>
        <begin position="1"/>
        <end position="20"/>
    </location>
</feature>
<feature type="chain" id="PRO_5011986611" description="Cell envelope biogenesis protein TolA" evidence="2">
    <location>
        <begin position="21"/>
        <end position="116"/>
    </location>
</feature>
<evidence type="ECO:0000256" key="1">
    <source>
        <dbReference type="SAM" id="MobiDB-lite"/>
    </source>
</evidence>
<reference evidence="3 4" key="1">
    <citation type="submission" date="2017-02" db="EMBL/GenBank/DDBJ databases">
        <authorList>
            <person name="Peterson S.W."/>
        </authorList>
    </citation>
    <scope>NUCLEOTIDE SEQUENCE [LARGE SCALE GENOMIC DNA]</scope>
    <source>
        <strain evidence="3 4">S285</strain>
    </source>
</reference>
<evidence type="ECO:0000313" key="4">
    <source>
        <dbReference type="Proteomes" id="UP000193978"/>
    </source>
</evidence>
<gene>
    <name evidence="3" type="ORF">B1812_15800</name>
</gene>
<proteinExistence type="predicted"/>
<name>A0A1W6N1F5_9HYPH</name>
<dbReference type="STRING" id="655015.B1812_15800"/>
<feature type="compositionally biased region" description="Polar residues" evidence="1">
    <location>
        <begin position="95"/>
        <end position="106"/>
    </location>
</feature>